<evidence type="ECO:0000313" key="3">
    <source>
        <dbReference type="Proteomes" id="UP000034471"/>
    </source>
</evidence>
<gene>
    <name evidence="2" type="ORF">US54_C0035G0015</name>
</gene>
<proteinExistence type="predicted"/>
<accession>A0A0G0H2E1</accession>
<name>A0A0G0H2E1_9BACT</name>
<dbReference type="PANTHER" id="PTHR32294">
    <property type="entry name" value="DNA POLYMERASE III SUBUNIT ALPHA"/>
    <property type="match status" value="1"/>
</dbReference>
<dbReference type="GO" id="GO:0008408">
    <property type="term" value="F:3'-5' exonuclease activity"/>
    <property type="evidence" value="ECO:0007669"/>
    <property type="project" value="InterPro"/>
</dbReference>
<reference evidence="2 3" key="1">
    <citation type="journal article" date="2015" name="Nature">
        <title>rRNA introns, odd ribosomes, and small enigmatic genomes across a large radiation of phyla.</title>
        <authorList>
            <person name="Brown C.T."/>
            <person name="Hug L.A."/>
            <person name="Thomas B.C."/>
            <person name="Sharon I."/>
            <person name="Castelle C.J."/>
            <person name="Singh A."/>
            <person name="Wilkins M.J."/>
            <person name="Williams K.H."/>
            <person name="Banfield J.F."/>
        </authorList>
    </citation>
    <scope>NUCLEOTIDE SEQUENCE [LARGE SCALE GENOMIC DNA]</scope>
</reference>
<dbReference type="Proteomes" id="UP000034471">
    <property type="component" value="Unassembled WGS sequence"/>
</dbReference>
<dbReference type="STRING" id="1618481.US54_C0035G0015"/>
<protein>
    <submittedName>
        <fullName evidence="2">Polymerase III, alpha subunit protein</fullName>
    </submittedName>
</protein>
<dbReference type="PANTHER" id="PTHR32294:SF0">
    <property type="entry name" value="DNA POLYMERASE III SUBUNIT ALPHA"/>
    <property type="match status" value="1"/>
</dbReference>
<dbReference type="InterPro" id="IPR012340">
    <property type="entry name" value="NA-bd_OB-fold"/>
</dbReference>
<dbReference type="GO" id="GO:0006260">
    <property type="term" value="P:DNA replication"/>
    <property type="evidence" value="ECO:0007669"/>
    <property type="project" value="InterPro"/>
</dbReference>
<dbReference type="InterPro" id="IPR004805">
    <property type="entry name" value="DnaE2/DnaE/PolC"/>
</dbReference>
<dbReference type="AlphaFoldDB" id="A0A0G0H2E1"/>
<evidence type="ECO:0000313" key="2">
    <source>
        <dbReference type="EMBL" id="KKQ37433.1"/>
    </source>
</evidence>
<feature type="domain" description="OB" evidence="1">
    <location>
        <begin position="90"/>
        <end position="163"/>
    </location>
</feature>
<dbReference type="EMBL" id="LBTJ01000035">
    <property type="protein sequence ID" value="KKQ37433.1"/>
    <property type="molecule type" value="Genomic_DNA"/>
</dbReference>
<organism evidence="2 3">
    <name type="scientific">Candidatus Roizmanbacteria bacterium GW2011_GWA2_37_7</name>
    <dbReference type="NCBI Taxonomy" id="1618481"/>
    <lineage>
        <taxon>Bacteria</taxon>
        <taxon>Candidatus Roizmaniibacteriota</taxon>
    </lineage>
</organism>
<dbReference type="GO" id="GO:0003676">
    <property type="term" value="F:nucleic acid binding"/>
    <property type="evidence" value="ECO:0007669"/>
    <property type="project" value="InterPro"/>
</dbReference>
<dbReference type="CDD" id="cd04485">
    <property type="entry name" value="DnaE_OBF"/>
    <property type="match status" value="1"/>
</dbReference>
<dbReference type="InterPro" id="IPR004365">
    <property type="entry name" value="NA-bd_OB_tRNA"/>
</dbReference>
<evidence type="ECO:0000259" key="1">
    <source>
        <dbReference type="Pfam" id="PF01336"/>
    </source>
</evidence>
<comment type="caution">
    <text evidence="2">The sequence shown here is derived from an EMBL/GenBank/DDBJ whole genome shotgun (WGS) entry which is preliminary data.</text>
</comment>
<sequence>MSEISKAKEKKAEGQFGLFGQHDQKRYEKDTFTQLPEYPDDKLIEFEKDVIGFLISRNPMEKHKDIIKKKINKHICDITHADVDKMFIFAGNISSKKLVKTKRNNSEMAFLQINDITGTIELIVFPKIFVQVKDECETNSVILFQAKVSERDGDLSLILNKLVNLDNRAKQVHSADAS</sequence>
<dbReference type="Pfam" id="PF01336">
    <property type="entry name" value="tRNA_anti-codon"/>
    <property type="match status" value="1"/>
</dbReference>
<dbReference type="Gene3D" id="2.40.50.140">
    <property type="entry name" value="Nucleic acid-binding proteins"/>
    <property type="match status" value="1"/>
</dbReference>